<reference evidence="2" key="1">
    <citation type="submission" date="2022-06" db="EMBL/GenBank/DDBJ databases">
        <authorList>
            <person name="Ping M."/>
        </authorList>
    </citation>
    <scope>NUCLEOTIDE SEQUENCE</scope>
    <source>
        <strain evidence="2">JCM11759T</strain>
    </source>
</reference>
<sequence length="92" mass="9929">MAAGPLNLRIQSFVLHLRAEKKSDRTVTMYRGSVVWFAAEHLSAAGRPTDIDRILKTPGSRNGRGRPSTATPVRAVLAVEWALGSPTAPTYG</sequence>
<protein>
    <recommendedName>
        <fullName evidence="4">Core-binding (CB) domain-containing protein</fullName>
    </recommendedName>
</protein>
<keyword evidence="3" id="KW-1185">Reference proteome</keyword>
<dbReference type="RefSeq" id="WP_254418857.1">
    <property type="nucleotide sequence ID" value="NZ_BAAAJB010000072.1"/>
</dbReference>
<name>A0ABY5D978_9ACTN</name>
<evidence type="ECO:0000313" key="3">
    <source>
        <dbReference type="Proteomes" id="UP001055940"/>
    </source>
</evidence>
<evidence type="ECO:0000256" key="1">
    <source>
        <dbReference type="SAM" id="MobiDB-lite"/>
    </source>
</evidence>
<dbReference type="EMBL" id="CP099837">
    <property type="protein sequence ID" value="USY19661.1"/>
    <property type="molecule type" value="Genomic_DNA"/>
</dbReference>
<dbReference type="Proteomes" id="UP001055940">
    <property type="component" value="Chromosome"/>
</dbReference>
<accession>A0ABY5D978</accession>
<evidence type="ECO:0008006" key="4">
    <source>
        <dbReference type="Google" id="ProtNLM"/>
    </source>
</evidence>
<gene>
    <name evidence="2" type="ORF">NE857_31245</name>
</gene>
<feature type="region of interest" description="Disordered" evidence="1">
    <location>
        <begin position="51"/>
        <end position="70"/>
    </location>
</feature>
<evidence type="ECO:0000313" key="2">
    <source>
        <dbReference type="EMBL" id="USY19661.1"/>
    </source>
</evidence>
<organism evidence="2 3">
    <name type="scientific">Nocardiopsis exhalans</name>
    <dbReference type="NCBI Taxonomy" id="163604"/>
    <lineage>
        <taxon>Bacteria</taxon>
        <taxon>Bacillati</taxon>
        <taxon>Actinomycetota</taxon>
        <taxon>Actinomycetes</taxon>
        <taxon>Streptosporangiales</taxon>
        <taxon>Nocardiopsidaceae</taxon>
        <taxon>Nocardiopsis</taxon>
    </lineage>
</organism>
<proteinExistence type="predicted"/>